<dbReference type="AlphaFoldDB" id="A0AAJ3TUT2"/>
<evidence type="ECO:0000313" key="4">
    <source>
        <dbReference type="Proteomes" id="UP000193387"/>
    </source>
</evidence>
<accession>A0AAJ3TUT2</accession>
<feature type="signal peptide" evidence="2">
    <location>
        <begin position="1"/>
        <end position="24"/>
    </location>
</feature>
<proteinExistence type="predicted"/>
<dbReference type="Proteomes" id="UP000193387">
    <property type="component" value="Unassembled WGS sequence"/>
</dbReference>
<feature type="chain" id="PRO_5042555916" description="Secreted protein" evidence="2">
    <location>
        <begin position="25"/>
        <end position="139"/>
    </location>
</feature>
<reference evidence="3 4" key="1">
    <citation type="submission" date="2016-01" db="EMBL/GenBank/DDBJ databases">
        <title>The new phylogeny of the genus Mycobacterium.</title>
        <authorList>
            <person name="Tarcisio F."/>
            <person name="Conor M."/>
            <person name="Antonella G."/>
            <person name="Elisabetta G."/>
            <person name="Giulia F.S."/>
            <person name="Sara T."/>
            <person name="Anna F."/>
            <person name="Clotilde B."/>
            <person name="Roberto B."/>
            <person name="Veronica D.S."/>
            <person name="Fabio R."/>
            <person name="Monica P."/>
            <person name="Olivier J."/>
            <person name="Enrico T."/>
            <person name="Nicola S."/>
        </authorList>
    </citation>
    <scope>NUCLEOTIDE SEQUENCE [LARGE SCALE GENOMIC DNA]</scope>
    <source>
        <strain evidence="3 4">DSM 44616</strain>
    </source>
</reference>
<gene>
    <name evidence="3" type="ORF">AWC23_01045</name>
</gene>
<organism evidence="3 4">
    <name type="scientific">Mycobacterium saskatchewanense</name>
    <dbReference type="NCBI Taxonomy" id="220927"/>
    <lineage>
        <taxon>Bacteria</taxon>
        <taxon>Bacillati</taxon>
        <taxon>Actinomycetota</taxon>
        <taxon>Actinomycetes</taxon>
        <taxon>Mycobacteriales</taxon>
        <taxon>Mycobacteriaceae</taxon>
        <taxon>Mycobacterium</taxon>
        <taxon>Mycobacterium simiae complex</taxon>
    </lineage>
</organism>
<protein>
    <recommendedName>
        <fullName evidence="5">Secreted protein</fullName>
    </recommendedName>
</protein>
<name>A0AAJ3TUT2_9MYCO</name>
<evidence type="ECO:0000256" key="2">
    <source>
        <dbReference type="SAM" id="SignalP"/>
    </source>
</evidence>
<keyword evidence="2" id="KW-0732">Signal</keyword>
<feature type="region of interest" description="Disordered" evidence="1">
    <location>
        <begin position="55"/>
        <end position="84"/>
    </location>
</feature>
<dbReference type="EMBL" id="LQPR01000034">
    <property type="protein sequence ID" value="ORW71132.1"/>
    <property type="molecule type" value="Genomic_DNA"/>
</dbReference>
<sequence>MATSFVAGMTASATLFVGVIPAQADPNLPYGPNTCVQGLVWREARVGDAVCVRPDDRTRTAQENATAADRRDPNGPYGPQSCKQGSVWRQAFDGDAVCVTPDTRRENLDWNAYRCGTVLGAQQHADYCPPYPPPPNDLR</sequence>
<evidence type="ECO:0008006" key="5">
    <source>
        <dbReference type="Google" id="ProtNLM"/>
    </source>
</evidence>
<evidence type="ECO:0000313" key="3">
    <source>
        <dbReference type="EMBL" id="ORW71132.1"/>
    </source>
</evidence>
<keyword evidence="4" id="KW-1185">Reference proteome</keyword>
<evidence type="ECO:0000256" key="1">
    <source>
        <dbReference type="SAM" id="MobiDB-lite"/>
    </source>
</evidence>
<comment type="caution">
    <text evidence="3">The sequence shown here is derived from an EMBL/GenBank/DDBJ whole genome shotgun (WGS) entry which is preliminary data.</text>
</comment>